<gene>
    <name evidence="1" type="ORF">HDG41_000704</name>
</gene>
<accession>A0A7W8P243</accession>
<organism evidence="1 2">
    <name type="scientific">Paraburkholderia youngii</name>
    <dbReference type="NCBI Taxonomy" id="2782701"/>
    <lineage>
        <taxon>Bacteria</taxon>
        <taxon>Pseudomonadati</taxon>
        <taxon>Pseudomonadota</taxon>
        <taxon>Betaproteobacteria</taxon>
        <taxon>Burkholderiales</taxon>
        <taxon>Burkholderiaceae</taxon>
        <taxon>Paraburkholderia</taxon>
    </lineage>
</organism>
<comment type="caution">
    <text evidence="1">The sequence shown here is derived from an EMBL/GenBank/DDBJ whole genome shotgun (WGS) entry which is preliminary data.</text>
</comment>
<reference evidence="1 2" key="1">
    <citation type="submission" date="2020-08" db="EMBL/GenBank/DDBJ databases">
        <title>Genomic Encyclopedia of Type Strains, Phase IV (KMG-V): Genome sequencing to study the core and pangenomes of soil and plant-associated prokaryotes.</title>
        <authorList>
            <person name="Whitman W."/>
        </authorList>
    </citation>
    <scope>NUCLEOTIDE SEQUENCE [LARGE SCALE GENOMIC DNA]</scope>
    <source>
        <strain evidence="1 2">JPY162</strain>
    </source>
</reference>
<proteinExistence type="predicted"/>
<name>A0A7W8P243_9BURK</name>
<dbReference type="Proteomes" id="UP000592820">
    <property type="component" value="Unassembled WGS sequence"/>
</dbReference>
<evidence type="ECO:0000313" key="1">
    <source>
        <dbReference type="EMBL" id="MBB5398668.1"/>
    </source>
</evidence>
<dbReference type="EMBL" id="JACHDE010000001">
    <property type="protein sequence ID" value="MBB5398668.1"/>
    <property type="molecule type" value="Genomic_DNA"/>
</dbReference>
<evidence type="ECO:0000313" key="2">
    <source>
        <dbReference type="Proteomes" id="UP000592820"/>
    </source>
</evidence>
<sequence>MCLRVTSNQDLCLCAEPVRSLLAEIHATFKLAFSWPRVVPCRFTQIPGQTVSVVCANAPSRLIDETLWTGAPFGKADFPAIFRFYRPRESPGQKMPSLARRRFTRSAKCSVAHAKRCGFGHSGRESGARREASRLEPASLRCFRKAGPVLAMGSARKSTTRCCGPEQTAHHGAIESQRRLTSWCWPRAGAKKKSRKTGDVCTTSSRACAAITSP</sequence>
<protein>
    <submittedName>
        <fullName evidence="1">Uncharacterized protein</fullName>
    </submittedName>
</protein>
<dbReference type="AlphaFoldDB" id="A0A7W8P243"/>